<keyword evidence="4" id="KW-0547">Nucleotide-binding</keyword>
<evidence type="ECO:0000256" key="6">
    <source>
        <dbReference type="SAM" id="Phobius"/>
    </source>
</evidence>
<proteinExistence type="inferred from homology"/>
<accession>A0A3M7P321</accession>
<dbReference type="PANTHER" id="PTHR11782">
    <property type="entry name" value="ADENOSINE/GUANOSINE DIPHOSPHATASE"/>
    <property type="match status" value="1"/>
</dbReference>
<dbReference type="AlphaFoldDB" id="A0A3M7P321"/>
<dbReference type="PROSITE" id="PS01238">
    <property type="entry name" value="GDA1_CD39_NTPASE"/>
    <property type="match status" value="1"/>
</dbReference>
<reference evidence="7 8" key="1">
    <citation type="journal article" date="2018" name="Sci. Rep.">
        <title>Genomic signatures of local adaptation to the degree of environmental predictability in rotifers.</title>
        <authorList>
            <person name="Franch-Gras L."/>
            <person name="Hahn C."/>
            <person name="Garcia-Roger E.M."/>
            <person name="Carmona M.J."/>
            <person name="Serra M."/>
            <person name="Gomez A."/>
        </authorList>
    </citation>
    <scope>NUCLEOTIDE SEQUENCE [LARGE SCALE GENOMIC DNA]</scope>
    <source>
        <strain evidence="7">HYR1</strain>
    </source>
</reference>
<keyword evidence="6" id="KW-0472">Membrane</keyword>
<evidence type="ECO:0000256" key="4">
    <source>
        <dbReference type="PIRSR" id="PIRSR600407-2"/>
    </source>
</evidence>
<sequence>MQKDMVPRIFNRNIKLIFVIAAFIIMLIWLYRINIQQRLLIRNTIYTIVIDAGSTGSRLHVFKLNHDDFESKKFDIQLVNEELLLKVKPGLSAYSQNPKIAADSIEPLLIRALEVIPSSYHSYTRLSLKATAGLRLVSDKIADKILDHIRDLFKKYPFRIKTETDVAILDGKFEGIYSWLTLNYALKSFETFSETSICSLDMGGGSTQVTFIPSQKISNEQNLVSVKIDRTKYNMFAKSFLGFGLMSARLSIIQNDPINLGAKENRLFSRCIPNGKNFTWSQQGKDFLLSSSIEKNSTSYENCSKIVSKTIGDNFEAPPGLESKNIYAFSFYYDRLNNAKLFGDQHGGLIRIEKIKEAAKLFCNGGYNQNIDSEDKDFGFLCMDLTFIYSILVHGYGLSDAKEIFVSNQVNGMEISWALGAAFHMLNQGI</sequence>
<organism evidence="7 8">
    <name type="scientific">Brachionus plicatilis</name>
    <name type="common">Marine rotifer</name>
    <name type="synonym">Brachionus muelleri</name>
    <dbReference type="NCBI Taxonomy" id="10195"/>
    <lineage>
        <taxon>Eukaryota</taxon>
        <taxon>Metazoa</taxon>
        <taxon>Spiralia</taxon>
        <taxon>Gnathifera</taxon>
        <taxon>Rotifera</taxon>
        <taxon>Eurotatoria</taxon>
        <taxon>Monogononta</taxon>
        <taxon>Pseudotrocha</taxon>
        <taxon>Ploima</taxon>
        <taxon>Brachionidae</taxon>
        <taxon>Brachionus</taxon>
    </lineage>
</organism>
<evidence type="ECO:0000313" key="8">
    <source>
        <dbReference type="Proteomes" id="UP000276133"/>
    </source>
</evidence>
<dbReference type="InterPro" id="IPR000407">
    <property type="entry name" value="GDA1_CD39_NTPase"/>
</dbReference>
<evidence type="ECO:0000313" key="7">
    <source>
        <dbReference type="EMBL" id="RMZ93452.1"/>
    </source>
</evidence>
<keyword evidence="4" id="KW-0067">ATP-binding</keyword>
<feature type="active site" description="Proton acceptor" evidence="3">
    <location>
        <position position="174"/>
    </location>
</feature>
<keyword evidence="8" id="KW-1185">Reference proteome</keyword>
<keyword evidence="6" id="KW-1133">Transmembrane helix</keyword>
<dbReference type="CDD" id="cd24046">
    <property type="entry name" value="ASKHA_NBD_NTPDase5-like"/>
    <property type="match status" value="1"/>
</dbReference>
<keyword evidence="2 5" id="KW-0378">Hydrolase</keyword>
<evidence type="ECO:0000256" key="3">
    <source>
        <dbReference type="PIRSR" id="PIRSR600407-1"/>
    </source>
</evidence>
<protein>
    <submittedName>
        <fullName evidence="7">Ectonucleoside triphosphate diphosphohydrolase 5 isoform X1</fullName>
    </submittedName>
</protein>
<dbReference type="STRING" id="10195.A0A3M7P321"/>
<evidence type="ECO:0000256" key="2">
    <source>
        <dbReference type="ARBA" id="ARBA00022801"/>
    </source>
</evidence>
<dbReference type="GO" id="GO:0005524">
    <property type="term" value="F:ATP binding"/>
    <property type="evidence" value="ECO:0007669"/>
    <property type="project" value="UniProtKB-KW"/>
</dbReference>
<dbReference type="Pfam" id="PF01150">
    <property type="entry name" value="GDA1_CD39"/>
    <property type="match status" value="1"/>
</dbReference>
<evidence type="ECO:0000256" key="5">
    <source>
        <dbReference type="RuleBase" id="RU003833"/>
    </source>
</evidence>
<comment type="similarity">
    <text evidence="1 5">Belongs to the GDA1/CD39 NTPase family.</text>
</comment>
<dbReference type="OrthoDB" id="6372431at2759"/>
<keyword evidence="6" id="KW-0812">Transmembrane</keyword>
<dbReference type="EMBL" id="REGN01013796">
    <property type="protein sequence ID" value="RMZ93452.1"/>
    <property type="molecule type" value="Genomic_DNA"/>
</dbReference>
<dbReference type="GO" id="GO:0016787">
    <property type="term" value="F:hydrolase activity"/>
    <property type="evidence" value="ECO:0007669"/>
    <property type="project" value="UniProtKB-KW"/>
</dbReference>
<name>A0A3M7P321_BRAPC</name>
<evidence type="ECO:0000256" key="1">
    <source>
        <dbReference type="ARBA" id="ARBA00009283"/>
    </source>
</evidence>
<dbReference type="Proteomes" id="UP000276133">
    <property type="component" value="Unassembled WGS sequence"/>
</dbReference>
<gene>
    <name evidence="7" type="ORF">BpHYR1_041199</name>
</gene>
<feature type="binding site" evidence="4">
    <location>
        <begin position="204"/>
        <end position="208"/>
    </location>
    <ligand>
        <name>ATP</name>
        <dbReference type="ChEBI" id="CHEBI:30616"/>
    </ligand>
</feature>
<dbReference type="PANTHER" id="PTHR11782:SF127">
    <property type="entry name" value="NTPASE, ISOFORM F"/>
    <property type="match status" value="1"/>
</dbReference>
<dbReference type="Gene3D" id="3.30.420.40">
    <property type="match status" value="1"/>
</dbReference>
<feature type="transmembrane region" description="Helical" evidence="6">
    <location>
        <begin position="12"/>
        <end position="31"/>
    </location>
</feature>
<dbReference type="Gene3D" id="3.30.420.150">
    <property type="entry name" value="Exopolyphosphatase. Domain 2"/>
    <property type="match status" value="1"/>
</dbReference>
<comment type="caution">
    <text evidence="7">The sequence shown here is derived from an EMBL/GenBank/DDBJ whole genome shotgun (WGS) entry which is preliminary data.</text>
</comment>